<feature type="region of interest" description="Disordered" evidence="1">
    <location>
        <begin position="61"/>
        <end position="177"/>
    </location>
</feature>
<dbReference type="AlphaFoldDB" id="A0A811YUZ1"/>
<dbReference type="Proteomes" id="UP000645828">
    <property type="component" value="Unassembled WGS sequence"/>
</dbReference>
<evidence type="ECO:0000313" key="3">
    <source>
        <dbReference type="Proteomes" id="UP000645828"/>
    </source>
</evidence>
<proteinExistence type="predicted"/>
<evidence type="ECO:0000256" key="1">
    <source>
        <dbReference type="SAM" id="MobiDB-lite"/>
    </source>
</evidence>
<feature type="compositionally biased region" description="Pro residues" evidence="1">
    <location>
        <begin position="77"/>
        <end position="98"/>
    </location>
</feature>
<gene>
    <name evidence="2" type="ORF">NYPRO_LOCUS13257</name>
</gene>
<protein>
    <submittedName>
        <fullName evidence="2">(raccoon dog) hypothetical protein</fullName>
    </submittedName>
</protein>
<dbReference type="EMBL" id="CAJHUB010000749">
    <property type="protein sequence ID" value="CAD7680465.1"/>
    <property type="molecule type" value="Genomic_DNA"/>
</dbReference>
<name>A0A811YUZ1_NYCPR</name>
<accession>A0A811YUZ1</accession>
<comment type="caution">
    <text evidence="2">The sequence shown here is derived from an EMBL/GenBank/DDBJ whole genome shotgun (WGS) entry which is preliminary data.</text>
</comment>
<keyword evidence="3" id="KW-1185">Reference proteome</keyword>
<feature type="compositionally biased region" description="Pro residues" evidence="1">
    <location>
        <begin position="160"/>
        <end position="177"/>
    </location>
</feature>
<organism evidence="2 3">
    <name type="scientific">Nyctereutes procyonoides</name>
    <name type="common">Raccoon dog</name>
    <name type="synonym">Canis procyonoides</name>
    <dbReference type="NCBI Taxonomy" id="34880"/>
    <lineage>
        <taxon>Eukaryota</taxon>
        <taxon>Metazoa</taxon>
        <taxon>Chordata</taxon>
        <taxon>Craniata</taxon>
        <taxon>Vertebrata</taxon>
        <taxon>Euteleostomi</taxon>
        <taxon>Mammalia</taxon>
        <taxon>Eutheria</taxon>
        <taxon>Laurasiatheria</taxon>
        <taxon>Carnivora</taxon>
        <taxon>Caniformia</taxon>
        <taxon>Canidae</taxon>
        <taxon>Nyctereutes</taxon>
    </lineage>
</organism>
<sequence>MGLNMPGSDLENWAQRYLERLSYLELVELGYEDEEGWGWPSLGQGGPHRPNLCAAGPGAVGRLTPHPHGLHFSPEQHPNPPQEPTPAPTVGPVAPPGPEVTEPVLAAGGEGLAQDEMPAAESKSMHMVLAPMIPHPDEEPPAPSATRWRRPPEQLASTPEQPPKPPQEPPQLLPRGS</sequence>
<evidence type="ECO:0000313" key="2">
    <source>
        <dbReference type="EMBL" id="CAD7680465.1"/>
    </source>
</evidence>
<reference evidence="2" key="1">
    <citation type="submission" date="2020-12" db="EMBL/GenBank/DDBJ databases">
        <authorList>
            <consortium name="Molecular Ecology Group"/>
        </authorList>
    </citation>
    <scope>NUCLEOTIDE SEQUENCE</scope>
    <source>
        <strain evidence="2">TBG_1078</strain>
    </source>
</reference>